<evidence type="ECO:0000256" key="4">
    <source>
        <dbReference type="ARBA" id="ARBA00022989"/>
    </source>
</evidence>
<evidence type="ECO:0000259" key="7">
    <source>
        <dbReference type="PROSITE" id="PS50850"/>
    </source>
</evidence>
<feature type="transmembrane region" description="Helical" evidence="6">
    <location>
        <begin position="258"/>
        <end position="279"/>
    </location>
</feature>
<dbReference type="Pfam" id="PF07690">
    <property type="entry name" value="MFS_1"/>
    <property type="match status" value="1"/>
</dbReference>
<feature type="transmembrane region" description="Helical" evidence="6">
    <location>
        <begin position="351"/>
        <end position="371"/>
    </location>
</feature>
<evidence type="ECO:0000256" key="3">
    <source>
        <dbReference type="ARBA" id="ARBA00022692"/>
    </source>
</evidence>
<evidence type="ECO:0000256" key="2">
    <source>
        <dbReference type="ARBA" id="ARBA00022448"/>
    </source>
</evidence>
<evidence type="ECO:0000313" key="9">
    <source>
        <dbReference type="Proteomes" id="UP000305539"/>
    </source>
</evidence>
<comment type="caution">
    <text evidence="8">The sequence shown here is derived from an EMBL/GenBank/DDBJ whole genome shotgun (WGS) entry which is preliminary data.</text>
</comment>
<comment type="subcellular location">
    <subcellularLocation>
        <location evidence="1">Membrane</location>
        <topology evidence="1">Multi-pass membrane protein</topology>
    </subcellularLocation>
</comment>
<feature type="transmembrane region" description="Helical" evidence="6">
    <location>
        <begin position="190"/>
        <end position="210"/>
    </location>
</feature>
<evidence type="ECO:0000256" key="6">
    <source>
        <dbReference type="SAM" id="Phobius"/>
    </source>
</evidence>
<feature type="transmembrane region" description="Helical" evidence="6">
    <location>
        <begin position="27"/>
        <end position="45"/>
    </location>
</feature>
<evidence type="ECO:0000256" key="1">
    <source>
        <dbReference type="ARBA" id="ARBA00004141"/>
    </source>
</evidence>
<feature type="transmembrane region" description="Helical" evidence="6">
    <location>
        <begin position="121"/>
        <end position="143"/>
    </location>
</feature>
<sequence length="447" mass="48165">MNPSAATQTPPSRSSTRTPADAVFSKISWRILPVLLLAYMIAYLDRINIGYAQLQMKHTLPWGEAVYGLGAGIFFIGYFLFEVPSNLLLEKFGARKTLLRIMVLWGIAATAILFVKTPGQFYFARFLLGTFEAGFFPGVILYFTYWYPPARRGQAIAIFMSATTITGVLAGPVSGAILKYLDGVNGWHGWQWLYLLEGLPALPVGVLLFLRLDDKPADAAWLSAAEKTLVHDSLVQGAAHAANVTAATRSQLLRDSRVWLLSLVYFLLLGATYMIVFWMPTLIQSWGLKDVLLVSVLTAIPNACGVAGMIVLGRSSDRRRERQRHFAAAVVIAAAGLWMTTLLNGSLIGSLMALSFGAIGIASATPLFFALVSERLTAAKAAAGIALISSLGNLGPAVSPSLNGLIVQHTGSTLYSIYLVVALYVAAGLVLLVATRRAGEPYPQHAG</sequence>
<keyword evidence="9" id="KW-1185">Reference proteome</keyword>
<protein>
    <submittedName>
        <fullName evidence="8">MFS transporter</fullName>
    </submittedName>
</protein>
<reference evidence="8 9" key="1">
    <citation type="submission" date="2019-04" db="EMBL/GenBank/DDBJ databases">
        <title>Trinickia sp. 7GSK02, isolated from subtropical forest soil.</title>
        <authorList>
            <person name="Gao Z.-H."/>
            <person name="Qiu L.-H."/>
        </authorList>
    </citation>
    <scope>NUCLEOTIDE SEQUENCE [LARGE SCALE GENOMIC DNA]</scope>
    <source>
        <strain evidence="8 9">7GSK02</strain>
    </source>
</reference>
<dbReference type="EMBL" id="SWJE01000009">
    <property type="protein sequence ID" value="TKC87300.1"/>
    <property type="molecule type" value="Genomic_DNA"/>
</dbReference>
<dbReference type="CDD" id="cd17319">
    <property type="entry name" value="MFS_ExuT_GudP_like"/>
    <property type="match status" value="1"/>
</dbReference>
<keyword evidence="2" id="KW-0813">Transport</keyword>
<feature type="transmembrane region" description="Helical" evidence="6">
    <location>
        <begin position="65"/>
        <end position="85"/>
    </location>
</feature>
<gene>
    <name evidence="8" type="ORF">FAZ69_18385</name>
</gene>
<dbReference type="SUPFAM" id="SSF103473">
    <property type="entry name" value="MFS general substrate transporter"/>
    <property type="match status" value="1"/>
</dbReference>
<dbReference type="GO" id="GO:0022857">
    <property type="term" value="F:transmembrane transporter activity"/>
    <property type="evidence" value="ECO:0007669"/>
    <property type="project" value="InterPro"/>
</dbReference>
<dbReference type="InterPro" id="IPR036259">
    <property type="entry name" value="MFS_trans_sf"/>
</dbReference>
<dbReference type="AlphaFoldDB" id="A0A4V5PIG4"/>
<dbReference type="PROSITE" id="PS50850">
    <property type="entry name" value="MFS"/>
    <property type="match status" value="1"/>
</dbReference>
<feature type="domain" description="Major facilitator superfamily (MFS) profile" evidence="7">
    <location>
        <begin position="31"/>
        <end position="439"/>
    </location>
</feature>
<name>A0A4V5PIG4_9BURK</name>
<dbReference type="Gene3D" id="1.20.1250.20">
    <property type="entry name" value="MFS general substrate transporter like domains"/>
    <property type="match status" value="2"/>
</dbReference>
<dbReference type="PANTHER" id="PTHR43791">
    <property type="entry name" value="PERMEASE-RELATED"/>
    <property type="match status" value="1"/>
</dbReference>
<dbReference type="PANTHER" id="PTHR43791:SF36">
    <property type="entry name" value="TRANSPORTER, PUTATIVE (AFU_ORTHOLOGUE AFUA_6G08340)-RELATED"/>
    <property type="match status" value="1"/>
</dbReference>
<feature type="transmembrane region" description="Helical" evidence="6">
    <location>
        <begin position="291"/>
        <end position="313"/>
    </location>
</feature>
<evidence type="ECO:0000313" key="8">
    <source>
        <dbReference type="EMBL" id="TKC87300.1"/>
    </source>
</evidence>
<keyword evidence="3 6" id="KW-0812">Transmembrane</keyword>
<evidence type="ECO:0000256" key="5">
    <source>
        <dbReference type="ARBA" id="ARBA00023136"/>
    </source>
</evidence>
<organism evidence="8 9">
    <name type="scientific">Trinickia terrae</name>
    <dbReference type="NCBI Taxonomy" id="2571161"/>
    <lineage>
        <taxon>Bacteria</taxon>
        <taxon>Pseudomonadati</taxon>
        <taxon>Pseudomonadota</taxon>
        <taxon>Betaproteobacteria</taxon>
        <taxon>Burkholderiales</taxon>
        <taxon>Burkholderiaceae</taxon>
        <taxon>Trinickia</taxon>
    </lineage>
</organism>
<dbReference type="OrthoDB" id="5441967at2"/>
<keyword evidence="5 6" id="KW-0472">Membrane</keyword>
<dbReference type="RefSeq" id="WP_136896509.1">
    <property type="nucleotide sequence ID" value="NZ_SWJE01000009.1"/>
</dbReference>
<feature type="transmembrane region" description="Helical" evidence="6">
    <location>
        <begin position="325"/>
        <end position="345"/>
    </location>
</feature>
<dbReference type="Proteomes" id="UP000305539">
    <property type="component" value="Unassembled WGS sequence"/>
</dbReference>
<proteinExistence type="predicted"/>
<keyword evidence="4 6" id="KW-1133">Transmembrane helix</keyword>
<dbReference type="InterPro" id="IPR011701">
    <property type="entry name" value="MFS"/>
</dbReference>
<feature type="transmembrane region" description="Helical" evidence="6">
    <location>
        <begin position="415"/>
        <end position="434"/>
    </location>
</feature>
<dbReference type="FunFam" id="1.20.1250.20:FF:000018">
    <property type="entry name" value="MFS transporter permease"/>
    <property type="match status" value="1"/>
</dbReference>
<dbReference type="GO" id="GO:0016020">
    <property type="term" value="C:membrane"/>
    <property type="evidence" value="ECO:0007669"/>
    <property type="project" value="UniProtKB-SubCell"/>
</dbReference>
<feature type="transmembrane region" description="Helical" evidence="6">
    <location>
        <begin position="155"/>
        <end position="178"/>
    </location>
</feature>
<dbReference type="InterPro" id="IPR020846">
    <property type="entry name" value="MFS_dom"/>
</dbReference>
<feature type="transmembrane region" description="Helical" evidence="6">
    <location>
        <begin position="97"/>
        <end position="115"/>
    </location>
</feature>
<accession>A0A4V5PIG4</accession>